<keyword evidence="11" id="KW-1185">Reference proteome</keyword>
<feature type="domain" description="Peptidase S8/S53" evidence="8">
    <location>
        <begin position="217"/>
        <end position="652"/>
    </location>
</feature>
<dbReference type="SUPFAM" id="SSF52743">
    <property type="entry name" value="Subtilisin-like"/>
    <property type="match status" value="1"/>
</dbReference>
<evidence type="ECO:0000313" key="10">
    <source>
        <dbReference type="EMBL" id="RKN37635.1"/>
    </source>
</evidence>
<protein>
    <submittedName>
        <fullName evidence="10">Serine protease</fullName>
    </submittedName>
</protein>
<dbReference type="GO" id="GO:0006508">
    <property type="term" value="P:proteolysis"/>
    <property type="evidence" value="ECO:0007669"/>
    <property type="project" value="UniProtKB-KW"/>
</dbReference>
<gene>
    <name evidence="10" type="ORF">D7294_27250</name>
</gene>
<dbReference type="InterPro" id="IPR036852">
    <property type="entry name" value="Peptidase_S8/S53_dom_sf"/>
</dbReference>
<dbReference type="RefSeq" id="WP_120684430.1">
    <property type="nucleotide sequence ID" value="NZ_RBAL01000023.1"/>
</dbReference>
<accession>A0A3A9YN48</accession>
<evidence type="ECO:0000313" key="11">
    <source>
        <dbReference type="Proteomes" id="UP000272474"/>
    </source>
</evidence>
<dbReference type="InterPro" id="IPR023828">
    <property type="entry name" value="Peptidase_S8_Ser-AS"/>
</dbReference>
<proteinExistence type="inferred from homology"/>
<feature type="compositionally biased region" description="Basic residues" evidence="7">
    <location>
        <begin position="1"/>
        <end position="10"/>
    </location>
</feature>
<comment type="caution">
    <text evidence="10">The sequence shown here is derived from an EMBL/GenBank/DDBJ whole genome shotgun (WGS) entry which is preliminary data.</text>
</comment>
<dbReference type="PANTHER" id="PTHR43806">
    <property type="entry name" value="PEPTIDASE S8"/>
    <property type="match status" value="1"/>
</dbReference>
<dbReference type="Pfam" id="PF00082">
    <property type="entry name" value="Peptidase_S8"/>
    <property type="match status" value="1"/>
</dbReference>
<feature type="active site" description="Charge relay system" evidence="5">
    <location>
        <position position="601"/>
    </location>
</feature>
<keyword evidence="2 5" id="KW-0645">Protease</keyword>
<evidence type="ECO:0000259" key="8">
    <source>
        <dbReference type="Pfam" id="PF00082"/>
    </source>
</evidence>
<dbReference type="PROSITE" id="PS51892">
    <property type="entry name" value="SUBTILASE"/>
    <property type="match status" value="1"/>
</dbReference>
<dbReference type="InterPro" id="IPR015500">
    <property type="entry name" value="Peptidase_S8_subtilisin-rel"/>
</dbReference>
<evidence type="ECO:0000256" key="5">
    <source>
        <dbReference type="PROSITE-ProRule" id="PRU01240"/>
    </source>
</evidence>
<feature type="domain" description="Peptidase C-terminal archaeal/bacterial" evidence="9">
    <location>
        <begin position="966"/>
        <end position="1034"/>
    </location>
</feature>
<feature type="active site" description="Charge relay system" evidence="5">
    <location>
        <position position="405"/>
    </location>
</feature>
<dbReference type="Pfam" id="PF04151">
    <property type="entry name" value="PPC"/>
    <property type="match status" value="1"/>
</dbReference>
<dbReference type="PRINTS" id="PR00723">
    <property type="entry name" value="SUBTILISIN"/>
</dbReference>
<organism evidence="10 11">
    <name type="scientific">Streptomyces hoynatensis</name>
    <dbReference type="NCBI Taxonomy" id="1141874"/>
    <lineage>
        <taxon>Bacteria</taxon>
        <taxon>Bacillati</taxon>
        <taxon>Actinomycetota</taxon>
        <taxon>Actinomycetes</taxon>
        <taxon>Kitasatosporales</taxon>
        <taxon>Streptomycetaceae</taxon>
        <taxon>Streptomyces</taxon>
    </lineage>
</organism>
<dbReference type="EMBL" id="RBAL01000023">
    <property type="protein sequence ID" value="RKN37635.1"/>
    <property type="molecule type" value="Genomic_DNA"/>
</dbReference>
<evidence type="ECO:0000256" key="4">
    <source>
        <dbReference type="ARBA" id="ARBA00022825"/>
    </source>
</evidence>
<dbReference type="InterPro" id="IPR023827">
    <property type="entry name" value="Peptidase_S8_Asp-AS"/>
</dbReference>
<dbReference type="GO" id="GO:0004252">
    <property type="term" value="F:serine-type endopeptidase activity"/>
    <property type="evidence" value="ECO:0007669"/>
    <property type="project" value="UniProtKB-UniRule"/>
</dbReference>
<dbReference type="PROSITE" id="PS00136">
    <property type="entry name" value="SUBTILASE_ASP"/>
    <property type="match status" value="1"/>
</dbReference>
<dbReference type="Gene3D" id="2.60.120.380">
    <property type="match status" value="1"/>
</dbReference>
<dbReference type="InterPro" id="IPR050131">
    <property type="entry name" value="Peptidase_S8_subtilisin-like"/>
</dbReference>
<keyword evidence="3 5" id="KW-0378">Hydrolase</keyword>
<keyword evidence="4 5" id="KW-0720">Serine protease</keyword>
<dbReference type="InterPro" id="IPR007280">
    <property type="entry name" value="Peptidase_C_arc/bac"/>
</dbReference>
<dbReference type="InterPro" id="IPR000209">
    <property type="entry name" value="Peptidase_S8/S53_dom"/>
</dbReference>
<evidence type="ECO:0000256" key="1">
    <source>
        <dbReference type="ARBA" id="ARBA00011073"/>
    </source>
</evidence>
<evidence type="ECO:0000256" key="2">
    <source>
        <dbReference type="ARBA" id="ARBA00022670"/>
    </source>
</evidence>
<name>A0A3A9YN48_9ACTN</name>
<dbReference type="PROSITE" id="PS00138">
    <property type="entry name" value="SUBTILASE_SER"/>
    <property type="match status" value="1"/>
</dbReference>
<evidence type="ECO:0000256" key="3">
    <source>
        <dbReference type="ARBA" id="ARBA00022801"/>
    </source>
</evidence>
<feature type="region of interest" description="Disordered" evidence="7">
    <location>
        <begin position="163"/>
        <end position="201"/>
    </location>
</feature>
<dbReference type="Gene3D" id="3.40.50.200">
    <property type="entry name" value="Peptidase S8/S53 domain"/>
    <property type="match status" value="2"/>
</dbReference>
<evidence type="ECO:0000256" key="7">
    <source>
        <dbReference type="SAM" id="MobiDB-lite"/>
    </source>
</evidence>
<feature type="active site" description="Charge relay system" evidence="5">
    <location>
        <position position="226"/>
    </location>
</feature>
<evidence type="ECO:0000259" key="9">
    <source>
        <dbReference type="Pfam" id="PF04151"/>
    </source>
</evidence>
<reference evidence="10 11" key="1">
    <citation type="journal article" date="2014" name="Int. J. Syst. Evol. Microbiol.">
        <title>Streptomyces hoynatensis sp. nov., isolated from deep marine sediment.</title>
        <authorList>
            <person name="Veyisoglu A."/>
            <person name="Sahin N."/>
        </authorList>
    </citation>
    <scope>NUCLEOTIDE SEQUENCE [LARGE SCALE GENOMIC DNA]</scope>
    <source>
        <strain evidence="10 11">KCTC 29097</strain>
    </source>
</reference>
<dbReference type="PANTHER" id="PTHR43806:SF11">
    <property type="entry name" value="CEREVISIN-RELATED"/>
    <property type="match status" value="1"/>
</dbReference>
<dbReference type="AlphaFoldDB" id="A0A3A9YN48"/>
<dbReference type="Proteomes" id="UP000272474">
    <property type="component" value="Unassembled WGS sequence"/>
</dbReference>
<sequence length="1122" mass="117105">MSLRPPHRPLRASAPDAFRRAEPDHAPPSLPRTLSRLALATGLAASLALTGALPALADGTAPPSPGAVPDKPLGEKFGTRDATLLAQARESGERYVTMMIAAEPGETAGVVDALDSVSGASVGYTEDEIGYVRVTVPTSRAEDAIDTAGGLSSVYAIDMNEEIQLPDPRPESNGGRGGHSGRSYEAPDEDTPADNPYQPAADTGAIDFVEDHPQADGRGVTIGILDTGVDLAHPALQETTTGERKIVDWVTATDPILDGDGTWRPMVTEVSGDSFAYGDRTYTAPEGDYLISTFKEAVAVGEVGGDVNRDGDTTDSWGLLYDPEAGTVRVDLDDDGDFGDEDALRPYGEDHQIGHFGTDDPDTAIAEAIPFVVEIREDVPMDPYGGDWVGQTRDFVNIGIVSGEHGTHVAGITAANGLFGGEMRGAAPGAQLVSARACTFAGGCTATALTEGMIDLVVNRHVDVVNVSIGGLPALNDGNNARAHLYTELIDTYGVELFISAGNDGPGTNTISDPAVADKVVSVGATISRETWAANYGSEVRTAYAMLPFSSAGPRDDGGFQPTISAPGAAINAVPTWLPGGPVAEAGYDLPPGYAMLQGTSMAAPQATGAAALLLSAAGQRGIDLSPADLRTALTSSADPIRGVQAHEQGAGLIDTAAAWRLITQGATAHEYTVQAPVDQAMSDYLETPGVGTGVYDRESAPGVGERENYEVTLTRTTGPDRPVRHRLELVNNDDHTFRLSGSGSVSLPLNQPVTVTVQARPQSLGVHSAILTVDDPATRGTDHQILNTVVVPEELSGPSFAVSDSARVQRNATTSYFVTVPEGTRTLEVAMDGLAEDSQTRWIAITPWGTPADDSATNLCYPHYNPDNTCRPDLRSYADPIPGVWEIEVEARRTSPELNNPYTVTATALGATFDPETRTIEEAQPGTPVPVDWEVTNDFAPVAGSLTSGQLGSARVETVEIADGDVLTYEVEVGEDVSQLEAVIGSAADPGADLDLYVYAEDGSLVGQSTTSSAEEAVRLADPEPGTYTVEVDAYAVPAGSTTFSYRDAYLSPSLGSVAVDGDQVFELGTGDSAEVQAEVTVAQAAAEAGEGRQIFGEVHLVNAAGTVTGTGRVTIEHLAE</sequence>
<feature type="region of interest" description="Disordered" evidence="7">
    <location>
        <begin position="1"/>
        <end position="30"/>
    </location>
</feature>
<comment type="similarity">
    <text evidence="1 5 6">Belongs to the peptidase S8 family.</text>
</comment>
<dbReference type="OrthoDB" id="9813435at2"/>
<evidence type="ECO:0000256" key="6">
    <source>
        <dbReference type="RuleBase" id="RU003355"/>
    </source>
</evidence>